<comment type="caution">
    <text evidence="2">The sequence shown here is derived from an EMBL/GenBank/DDBJ whole genome shotgun (WGS) entry which is preliminary data.</text>
</comment>
<proteinExistence type="predicted"/>
<name>A0ABS1PFD8_9ACTN</name>
<sequence length="231" mass="25550">MSTIDKVGAAGTSARPNQRPGRCLRPQGVVDLRGHTDAPVVLAYPAGAVVVVSGLPGSGKSTLMERWSRAAPTIDPRTVHLACEAVMPDWLPYGSYRPWARLRHFQWLRRQLRRMSPLLVHDCGSRPWLRRWLARSAGRQRRELHVVLLDVGADEALAGQRARGRWAPPRVFARHRRGLDRLLTALPAPDAACPDALVGPVPASMAEAASIVLLDQVSRPHVEAARFDRWS</sequence>
<evidence type="ECO:0000313" key="3">
    <source>
        <dbReference type="Proteomes" id="UP000621510"/>
    </source>
</evidence>
<evidence type="ECO:0000256" key="1">
    <source>
        <dbReference type="SAM" id="MobiDB-lite"/>
    </source>
</evidence>
<keyword evidence="3" id="KW-1185">Reference proteome</keyword>
<dbReference type="Gene3D" id="3.40.50.300">
    <property type="entry name" value="P-loop containing nucleotide triphosphate hydrolases"/>
    <property type="match status" value="1"/>
</dbReference>
<dbReference type="Pfam" id="PF13671">
    <property type="entry name" value="AAA_33"/>
    <property type="match status" value="1"/>
</dbReference>
<reference evidence="2 3" key="1">
    <citation type="submission" date="2021-01" db="EMBL/GenBank/DDBJ databases">
        <title>WGS of actinomycetes isolated from Thailand.</title>
        <authorList>
            <person name="Thawai C."/>
        </authorList>
    </citation>
    <scope>NUCLEOTIDE SEQUENCE [LARGE SCALE GENOMIC DNA]</scope>
    <source>
        <strain evidence="2 3">CA3R110</strain>
    </source>
</reference>
<dbReference type="SUPFAM" id="SSF52540">
    <property type="entry name" value="P-loop containing nucleoside triphosphate hydrolases"/>
    <property type="match status" value="1"/>
</dbReference>
<accession>A0ABS1PFD8</accession>
<protein>
    <submittedName>
        <fullName evidence="2">AAA family ATPase</fullName>
    </submittedName>
</protein>
<dbReference type="InterPro" id="IPR027417">
    <property type="entry name" value="P-loop_NTPase"/>
</dbReference>
<dbReference type="RefSeq" id="WP_201846670.1">
    <property type="nucleotide sequence ID" value="NZ_JAERRG010000001.1"/>
</dbReference>
<dbReference type="EMBL" id="JAERRG010000001">
    <property type="protein sequence ID" value="MBL1111088.1"/>
    <property type="molecule type" value="Genomic_DNA"/>
</dbReference>
<dbReference type="Proteomes" id="UP000621510">
    <property type="component" value="Unassembled WGS sequence"/>
</dbReference>
<organism evidence="2 3">
    <name type="scientific">Streptomyces endocoffeicus</name>
    <dbReference type="NCBI Taxonomy" id="2898945"/>
    <lineage>
        <taxon>Bacteria</taxon>
        <taxon>Bacillati</taxon>
        <taxon>Actinomycetota</taxon>
        <taxon>Actinomycetes</taxon>
        <taxon>Kitasatosporales</taxon>
        <taxon>Streptomycetaceae</taxon>
        <taxon>Streptomyces</taxon>
    </lineage>
</organism>
<feature type="region of interest" description="Disordered" evidence="1">
    <location>
        <begin position="1"/>
        <end position="24"/>
    </location>
</feature>
<evidence type="ECO:0000313" key="2">
    <source>
        <dbReference type="EMBL" id="MBL1111088.1"/>
    </source>
</evidence>
<gene>
    <name evidence="2" type="ORF">JK364_01480</name>
</gene>